<proteinExistence type="predicted"/>
<feature type="domain" description="SH3b" evidence="1">
    <location>
        <begin position="38"/>
        <end position="87"/>
    </location>
</feature>
<evidence type="ECO:0000313" key="2">
    <source>
        <dbReference type="EMBL" id="TDH58288.1"/>
    </source>
</evidence>
<protein>
    <submittedName>
        <fullName evidence="2">SH3 domain-containing protein</fullName>
    </submittedName>
</protein>
<feature type="non-terminal residue" evidence="2">
    <location>
        <position position="1"/>
    </location>
</feature>
<sequence>APAAAPAAGAAAPPAIPPVVVPSAAGGRQVTTSQAHPVNIRSAPGGGGAVVRVVPRASALRVFGEAPGGWLEVGESQPFGWVHASVLDR</sequence>
<evidence type="ECO:0000259" key="1">
    <source>
        <dbReference type="Pfam" id="PF08239"/>
    </source>
</evidence>
<dbReference type="AlphaFoldDB" id="A0A4R5Q767"/>
<name>A0A4R5Q767_9PROT</name>
<dbReference type="Gene3D" id="2.30.30.40">
    <property type="entry name" value="SH3 Domains"/>
    <property type="match status" value="1"/>
</dbReference>
<organism evidence="2 3">
    <name type="scientific">Dankookia rubra</name>
    <dbReference type="NCBI Taxonomy" id="1442381"/>
    <lineage>
        <taxon>Bacteria</taxon>
        <taxon>Pseudomonadati</taxon>
        <taxon>Pseudomonadota</taxon>
        <taxon>Alphaproteobacteria</taxon>
        <taxon>Acetobacterales</taxon>
        <taxon>Roseomonadaceae</taxon>
        <taxon>Dankookia</taxon>
    </lineage>
</organism>
<evidence type="ECO:0000313" key="3">
    <source>
        <dbReference type="Proteomes" id="UP000295096"/>
    </source>
</evidence>
<dbReference type="InterPro" id="IPR003646">
    <property type="entry name" value="SH3-like_bac-type"/>
</dbReference>
<accession>A0A4R5Q767</accession>
<comment type="caution">
    <text evidence="2">The sequence shown here is derived from an EMBL/GenBank/DDBJ whole genome shotgun (WGS) entry which is preliminary data.</text>
</comment>
<reference evidence="2 3" key="1">
    <citation type="journal article" date="2016" name="J. Microbiol.">
        <title>Dankookia rubra gen. nov., sp. nov., an alphaproteobacterium isolated from sediment of a shallow stream.</title>
        <authorList>
            <person name="Kim W.H."/>
            <person name="Kim D.H."/>
            <person name="Kang K."/>
            <person name="Ahn T.Y."/>
        </authorList>
    </citation>
    <scope>NUCLEOTIDE SEQUENCE [LARGE SCALE GENOMIC DNA]</scope>
    <source>
        <strain evidence="2 3">JCM30602</strain>
    </source>
</reference>
<dbReference type="Proteomes" id="UP000295096">
    <property type="component" value="Unassembled WGS sequence"/>
</dbReference>
<dbReference type="RefSeq" id="WP_133292863.1">
    <property type="nucleotide sequence ID" value="NZ_SMSJ01000134.1"/>
</dbReference>
<dbReference type="Pfam" id="PF08239">
    <property type="entry name" value="SH3_3"/>
    <property type="match status" value="1"/>
</dbReference>
<dbReference type="EMBL" id="SMSJ01000134">
    <property type="protein sequence ID" value="TDH58288.1"/>
    <property type="molecule type" value="Genomic_DNA"/>
</dbReference>
<keyword evidence="3" id="KW-1185">Reference proteome</keyword>
<gene>
    <name evidence="2" type="ORF">E2C06_33295</name>
</gene>